<name>A0A8H7ZXS8_9FUNG</name>
<dbReference type="EMBL" id="JAEFCI010003896">
    <property type="protein sequence ID" value="KAG5461277.1"/>
    <property type="molecule type" value="Genomic_DNA"/>
</dbReference>
<organism evidence="1 2">
    <name type="scientific">Olpidium bornovanus</name>
    <dbReference type="NCBI Taxonomy" id="278681"/>
    <lineage>
        <taxon>Eukaryota</taxon>
        <taxon>Fungi</taxon>
        <taxon>Fungi incertae sedis</taxon>
        <taxon>Olpidiomycota</taxon>
        <taxon>Olpidiomycotina</taxon>
        <taxon>Olpidiomycetes</taxon>
        <taxon>Olpidiales</taxon>
        <taxon>Olpidiaceae</taxon>
        <taxon>Olpidium</taxon>
    </lineage>
</organism>
<dbReference type="AlphaFoldDB" id="A0A8H7ZXS8"/>
<keyword evidence="2" id="KW-1185">Reference proteome</keyword>
<gene>
    <name evidence="1" type="ORF">BJ554DRAFT_6553</name>
</gene>
<dbReference type="Proteomes" id="UP000673691">
    <property type="component" value="Unassembled WGS sequence"/>
</dbReference>
<comment type="caution">
    <text evidence="1">The sequence shown here is derived from an EMBL/GenBank/DDBJ whole genome shotgun (WGS) entry which is preliminary data.</text>
</comment>
<reference evidence="1 2" key="1">
    <citation type="journal article" name="Sci. Rep.">
        <title>Genome-scale phylogenetic analyses confirm Olpidium as the closest living zoosporic fungus to the non-flagellated, terrestrial fungi.</title>
        <authorList>
            <person name="Chang Y."/>
            <person name="Rochon D."/>
            <person name="Sekimoto S."/>
            <person name="Wang Y."/>
            <person name="Chovatia M."/>
            <person name="Sandor L."/>
            <person name="Salamov A."/>
            <person name="Grigoriev I.V."/>
            <person name="Stajich J.E."/>
            <person name="Spatafora J.W."/>
        </authorList>
    </citation>
    <scope>NUCLEOTIDE SEQUENCE [LARGE SCALE GENOMIC DNA]</scope>
    <source>
        <strain evidence="1">S191</strain>
    </source>
</reference>
<evidence type="ECO:0000313" key="2">
    <source>
        <dbReference type="Proteomes" id="UP000673691"/>
    </source>
</evidence>
<feature type="non-terminal residue" evidence="1">
    <location>
        <position position="1"/>
    </location>
</feature>
<protein>
    <submittedName>
        <fullName evidence="1">Uncharacterized protein</fullName>
    </submittedName>
</protein>
<sequence length="138" mass="15247">LNSFWITFEECQSRSRGIAERWGRTPATRNKWWNNFMYLHVAHVSVTFVCVRPVSPLVHLEDGAEVLLGTPGEEVDDGLLVRAELALARPVQRVDVAFDVAMAGFVAAPFQKRGEKGLHVSGSVALDLVGNVLSVQDF</sequence>
<accession>A0A8H7ZXS8</accession>
<proteinExistence type="predicted"/>
<evidence type="ECO:0000313" key="1">
    <source>
        <dbReference type="EMBL" id="KAG5461277.1"/>
    </source>
</evidence>